<sequence>MANCGSKVICSIDLVFILHYINLVVALTLILSISLIY</sequence>
<reference evidence="2 3" key="1">
    <citation type="journal article" date="2006" name="PLoS Genet.">
        <title>Comparative genomics of emerging human ehrlichiosis agents.</title>
        <authorList>
            <person name="Dunning Hotopp J.C."/>
            <person name="Lin M."/>
            <person name="Madupu R."/>
            <person name="Crabtree J."/>
            <person name="Angiuoli S.V."/>
            <person name="Eisen J.A."/>
            <person name="Seshadri R."/>
            <person name="Ren Q."/>
            <person name="Wu M."/>
            <person name="Utterback T.R."/>
            <person name="Smith S."/>
            <person name="Lewis M."/>
            <person name="Khouri H."/>
            <person name="Zhang C."/>
            <person name="Niu H."/>
            <person name="Lin Q."/>
            <person name="Ohashi N."/>
            <person name="Zhi N."/>
            <person name="Nelson W."/>
            <person name="Brinkac L.M."/>
            <person name="Dodson R.J."/>
            <person name="Rosovitz M.J."/>
            <person name="Sundaram J."/>
            <person name="Daugherty S.C."/>
            <person name="Davidsen T."/>
            <person name="Durkin A.S."/>
            <person name="Gwinn M."/>
            <person name="Haft D.H."/>
            <person name="Selengut J.D."/>
            <person name="Sullivan S.A."/>
            <person name="Zafar N."/>
            <person name="Zhou L."/>
            <person name="Benahmed F."/>
            <person name="Forberger H."/>
            <person name="Halpin R."/>
            <person name="Mulligan S."/>
            <person name="Robinson J."/>
            <person name="White O."/>
            <person name="Rikihisa Y."/>
            <person name="Tettelin H."/>
        </authorList>
    </citation>
    <scope>NUCLEOTIDE SEQUENCE [LARGE SCALE GENOMIC DNA]</scope>
    <source>
        <strain evidence="3">ATCC CRL-10679 / Arkansas</strain>
    </source>
</reference>
<organism evidence="2 3">
    <name type="scientific">Ehrlichia chaffeensis (strain ATCC CRL-10679 / Arkansas)</name>
    <dbReference type="NCBI Taxonomy" id="205920"/>
    <lineage>
        <taxon>Bacteria</taxon>
        <taxon>Pseudomonadati</taxon>
        <taxon>Pseudomonadota</taxon>
        <taxon>Alphaproteobacteria</taxon>
        <taxon>Rickettsiales</taxon>
        <taxon>Anaplasmataceae</taxon>
        <taxon>Ehrlichia</taxon>
    </lineage>
</organism>
<keyword evidence="1" id="KW-0472">Membrane</keyword>
<evidence type="ECO:0000313" key="2">
    <source>
        <dbReference type="EMBL" id="ABD44512.1"/>
    </source>
</evidence>
<feature type="transmembrane region" description="Helical" evidence="1">
    <location>
        <begin position="12"/>
        <end position="36"/>
    </location>
</feature>
<accession>Q2GGY6</accession>
<keyword evidence="3" id="KW-1185">Reference proteome</keyword>
<keyword evidence="1" id="KW-0812">Transmembrane</keyword>
<dbReference type="AlphaFoldDB" id="Q2GGY6"/>
<dbReference type="STRING" id="205920.ECH_0481"/>
<dbReference type="Proteomes" id="UP000008320">
    <property type="component" value="Chromosome"/>
</dbReference>
<dbReference type="EMBL" id="CP000236">
    <property type="protein sequence ID" value="ABD44512.1"/>
    <property type="molecule type" value="Genomic_DNA"/>
</dbReference>
<evidence type="ECO:0000256" key="1">
    <source>
        <dbReference type="SAM" id="Phobius"/>
    </source>
</evidence>
<keyword evidence="1" id="KW-1133">Transmembrane helix</keyword>
<dbReference type="KEGG" id="ech:ECH_0481"/>
<name>Q2GGY6_EHRCR</name>
<dbReference type="HOGENOM" id="CLU_3343123_0_0_5"/>
<gene>
    <name evidence="2" type="ordered locus">ECH_0481</name>
</gene>
<proteinExistence type="predicted"/>
<evidence type="ECO:0000313" key="3">
    <source>
        <dbReference type="Proteomes" id="UP000008320"/>
    </source>
</evidence>
<protein>
    <submittedName>
        <fullName evidence="2">Uncharacterized protein</fullName>
    </submittedName>
</protein>